<evidence type="ECO:0000313" key="3">
    <source>
        <dbReference type="Proteomes" id="UP000051999"/>
    </source>
</evidence>
<accession>A0A0R1RRJ8</accession>
<proteinExistence type="predicted"/>
<dbReference type="Proteomes" id="UP000051999">
    <property type="component" value="Unassembled WGS sequence"/>
</dbReference>
<reference evidence="2 3" key="1">
    <citation type="journal article" date="2015" name="Genome Announc.">
        <title>Expanding the biotechnology potential of lactobacilli through comparative genomics of 213 strains and associated genera.</title>
        <authorList>
            <person name="Sun Z."/>
            <person name="Harris H.M."/>
            <person name="McCann A."/>
            <person name="Guo C."/>
            <person name="Argimon S."/>
            <person name="Zhang W."/>
            <person name="Yang X."/>
            <person name="Jeffery I.B."/>
            <person name="Cooney J.C."/>
            <person name="Kagawa T.F."/>
            <person name="Liu W."/>
            <person name="Song Y."/>
            <person name="Salvetti E."/>
            <person name="Wrobel A."/>
            <person name="Rasinkangas P."/>
            <person name="Parkhill J."/>
            <person name="Rea M.C."/>
            <person name="O'Sullivan O."/>
            <person name="Ritari J."/>
            <person name="Douillard F.P."/>
            <person name="Paul Ross R."/>
            <person name="Yang R."/>
            <person name="Briner A.E."/>
            <person name="Felis G.E."/>
            <person name="de Vos W.M."/>
            <person name="Barrangou R."/>
            <person name="Klaenhammer T.R."/>
            <person name="Caufield P.W."/>
            <person name="Cui Y."/>
            <person name="Zhang H."/>
            <person name="O'Toole P.W."/>
        </authorList>
    </citation>
    <scope>NUCLEOTIDE SEQUENCE [LARGE SCALE GENOMIC DNA]</scope>
    <source>
        <strain evidence="2 3">DSM 15814</strain>
    </source>
</reference>
<evidence type="ECO:0000256" key="1">
    <source>
        <dbReference type="SAM" id="Phobius"/>
    </source>
</evidence>
<gene>
    <name evidence="2" type="ORF">FD35_GL001790</name>
</gene>
<keyword evidence="3" id="KW-1185">Reference proteome</keyword>
<dbReference type="EMBL" id="AZFF01000003">
    <property type="protein sequence ID" value="KRL56690.1"/>
    <property type="molecule type" value="Genomic_DNA"/>
</dbReference>
<dbReference type="AlphaFoldDB" id="A0A0R1RRJ8"/>
<organism evidence="2 3">
    <name type="scientific">Furfurilactobacillus rossiae DSM 15814</name>
    <dbReference type="NCBI Taxonomy" id="1114972"/>
    <lineage>
        <taxon>Bacteria</taxon>
        <taxon>Bacillati</taxon>
        <taxon>Bacillota</taxon>
        <taxon>Bacilli</taxon>
        <taxon>Lactobacillales</taxon>
        <taxon>Lactobacillaceae</taxon>
        <taxon>Furfurilactobacillus</taxon>
    </lineage>
</organism>
<comment type="caution">
    <text evidence="2">The sequence shown here is derived from an EMBL/GenBank/DDBJ whole genome shotgun (WGS) entry which is preliminary data.</text>
</comment>
<dbReference type="PATRIC" id="fig|1114972.6.peg.1825"/>
<sequence>MKVRLNFNYKSATAWGTLLTAIATGGIGILTGLGVVVKQTDATTIYGSITAGVSLLTTLGILTASTDKQGGNNDQK</sequence>
<feature type="transmembrane region" description="Helical" evidence="1">
    <location>
        <begin position="43"/>
        <end position="62"/>
    </location>
</feature>
<evidence type="ECO:0000313" key="2">
    <source>
        <dbReference type="EMBL" id="KRL56690.1"/>
    </source>
</evidence>
<dbReference type="STRING" id="1114972.FD35_GL001790"/>
<keyword evidence="1" id="KW-0812">Transmembrane</keyword>
<dbReference type="RefSeq" id="WP_017262338.1">
    <property type="nucleotide sequence ID" value="NZ_AUAW01000005.1"/>
</dbReference>
<keyword evidence="1" id="KW-1133">Transmembrane helix</keyword>
<feature type="transmembrane region" description="Helical" evidence="1">
    <location>
        <begin position="12"/>
        <end position="37"/>
    </location>
</feature>
<keyword evidence="1" id="KW-0472">Membrane</keyword>
<protein>
    <recommendedName>
        <fullName evidence="4">Holin</fullName>
    </recommendedName>
</protein>
<name>A0A0R1RRJ8_9LACO</name>
<evidence type="ECO:0008006" key="4">
    <source>
        <dbReference type="Google" id="ProtNLM"/>
    </source>
</evidence>